<dbReference type="SUPFAM" id="SSF48163">
    <property type="entry name" value="An anticodon-binding domain of class I aminoacyl-tRNA synthetases"/>
    <property type="match status" value="1"/>
</dbReference>
<dbReference type="Pfam" id="PF19269">
    <property type="entry name" value="Anticodon_2"/>
    <property type="match status" value="1"/>
</dbReference>
<organism evidence="14 15">
    <name type="scientific">Planifilum fulgidum</name>
    <dbReference type="NCBI Taxonomy" id="201973"/>
    <lineage>
        <taxon>Bacteria</taxon>
        <taxon>Bacillati</taxon>
        <taxon>Bacillota</taxon>
        <taxon>Bacilli</taxon>
        <taxon>Bacillales</taxon>
        <taxon>Thermoactinomycetaceae</taxon>
        <taxon>Planifilum</taxon>
    </lineage>
</organism>
<keyword evidence="5 11" id="KW-0436">Ligase</keyword>
<feature type="binding site" evidence="11">
    <location>
        <position position="108"/>
    </location>
    <ligand>
        <name>Zn(2+)</name>
        <dbReference type="ChEBI" id="CHEBI:29105"/>
    </ligand>
</feature>
<feature type="domain" description="Glutamyl/glutaminyl-tRNA synthetase class Ib catalytic" evidence="12">
    <location>
        <begin position="3"/>
        <end position="324"/>
    </location>
</feature>
<dbReference type="CDD" id="cd00808">
    <property type="entry name" value="GluRS_core"/>
    <property type="match status" value="1"/>
</dbReference>
<reference evidence="14 15" key="1">
    <citation type="submission" date="2016-10" db="EMBL/GenBank/DDBJ databases">
        <authorList>
            <person name="de Groot N.N."/>
        </authorList>
    </citation>
    <scope>NUCLEOTIDE SEQUENCE [LARGE SCALE GENOMIC DNA]</scope>
    <source>
        <strain evidence="14 15">DSM 44945</strain>
    </source>
</reference>
<comment type="catalytic activity">
    <reaction evidence="10 11">
        <text>tRNA(Glu) + L-glutamate + ATP = L-glutamyl-tRNA(Glu) + AMP + diphosphate</text>
        <dbReference type="Rhea" id="RHEA:23540"/>
        <dbReference type="Rhea" id="RHEA-COMP:9663"/>
        <dbReference type="Rhea" id="RHEA-COMP:9680"/>
        <dbReference type="ChEBI" id="CHEBI:29985"/>
        <dbReference type="ChEBI" id="CHEBI:30616"/>
        <dbReference type="ChEBI" id="CHEBI:33019"/>
        <dbReference type="ChEBI" id="CHEBI:78442"/>
        <dbReference type="ChEBI" id="CHEBI:78520"/>
        <dbReference type="ChEBI" id="CHEBI:456215"/>
        <dbReference type="EC" id="6.1.1.17"/>
    </reaction>
</comment>
<dbReference type="GO" id="GO:0005524">
    <property type="term" value="F:ATP binding"/>
    <property type="evidence" value="ECO:0007669"/>
    <property type="project" value="UniProtKB-UniRule"/>
</dbReference>
<keyword evidence="15" id="KW-1185">Reference proteome</keyword>
<feature type="binding site" evidence="11">
    <location>
        <position position="133"/>
    </location>
    <ligand>
        <name>Zn(2+)</name>
        <dbReference type="ChEBI" id="CHEBI:29105"/>
    </ligand>
</feature>
<dbReference type="GO" id="GO:0006424">
    <property type="term" value="P:glutamyl-tRNA aminoacylation"/>
    <property type="evidence" value="ECO:0007669"/>
    <property type="project" value="UniProtKB-UniRule"/>
</dbReference>
<proteinExistence type="inferred from homology"/>
<evidence type="ECO:0000256" key="6">
    <source>
        <dbReference type="ARBA" id="ARBA00022741"/>
    </source>
</evidence>
<dbReference type="InterPro" id="IPR020752">
    <property type="entry name" value="Glu-tRNA-synth_I_codon-bd_sub1"/>
</dbReference>
<comment type="similarity">
    <text evidence="2 11">Belongs to the class-I aminoacyl-tRNA synthetase family. Glutamate--tRNA ligase type 1 subfamily.</text>
</comment>
<comment type="cofactor">
    <cofactor evidence="11">
        <name>Zn(2+)</name>
        <dbReference type="ChEBI" id="CHEBI:29105"/>
    </cofactor>
    <text evidence="11">Binds 1 zinc ion per subunit.</text>
</comment>
<evidence type="ECO:0000256" key="4">
    <source>
        <dbReference type="ARBA" id="ARBA00022490"/>
    </source>
</evidence>
<accession>A0A1I2KBX5</accession>
<dbReference type="FunFam" id="1.10.10.350:FF:000002">
    <property type="entry name" value="Glutamate--tRNA ligase"/>
    <property type="match status" value="1"/>
</dbReference>
<dbReference type="HAMAP" id="MF_00022">
    <property type="entry name" value="Glu_tRNA_synth_type1"/>
    <property type="match status" value="1"/>
</dbReference>
<feature type="binding site" evidence="11">
    <location>
        <position position="106"/>
    </location>
    <ligand>
        <name>Zn(2+)</name>
        <dbReference type="ChEBI" id="CHEBI:29105"/>
    </ligand>
</feature>
<evidence type="ECO:0000256" key="7">
    <source>
        <dbReference type="ARBA" id="ARBA00022840"/>
    </source>
</evidence>
<feature type="short sequence motif" description="'HIGH' region" evidence="11">
    <location>
        <begin position="9"/>
        <end position="19"/>
    </location>
</feature>
<dbReference type="InterPro" id="IPR020751">
    <property type="entry name" value="aa-tRNA-synth_I_codon-bd_sub2"/>
</dbReference>
<dbReference type="GO" id="GO:0005829">
    <property type="term" value="C:cytosol"/>
    <property type="evidence" value="ECO:0007669"/>
    <property type="project" value="TreeGrafter"/>
</dbReference>
<dbReference type="InterPro" id="IPR014729">
    <property type="entry name" value="Rossmann-like_a/b/a_fold"/>
</dbReference>
<protein>
    <recommendedName>
        <fullName evidence="11">Glutamate--tRNA ligase</fullName>
        <ecNumber evidence="11">6.1.1.17</ecNumber>
    </recommendedName>
    <alternativeName>
        <fullName evidence="11">Glutamyl-tRNA synthetase</fullName>
        <shortName evidence="11">GluRS</shortName>
    </alternativeName>
</protein>
<dbReference type="STRING" id="201973.SAMN04488025_10110"/>
<keyword evidence="8 11" id="KW-0648">Protein biosynthesis</keyword>
<dbReference type="GO" id="GO:0008270">
    <property type="term" value="F:zinc ion binding"/>
    <property type="evidence" value="ECO:0007669"/>
    <property type="project" value="UniProtKB-UniRule"/>
</dbReference>
<evidence type="ECO:0000313" key="14">
    <source>
        <dbReference type="EMBL" id="SFF62737.1"/>
    </source>
</evidence>
<dbReference type="SUPFAM" id="SSF52374">
    <property type="entry name" value="Nucleotidylyl transferase"/>
    <property type="match status" value="1"/>
</dbReference>
<dbReference type="InterPro" id="IPR049940">
    <property type="entry name" value="GluQ/Sye"/>
</dbReference>
<dbReference type="PANTHER" id="PTHR43311:SF2">
    <property type="entry name" value="GLUTAMATE--TRNA LIGASE, MITOCHONDRIAL-RELATED"/>
    <property type="match status" value="1"/>
</dbReference>
<feature type="domain" description="Aminoacyl-tRNA synthetase class I anticodon-binding" evidence="13">
    <location>
        <begin position="338"/>
        <end position="482"/>
    </location>
</feature>
<evidence type="ECO:0000256" key="8">
    <source>
        <dbReference type="ARBA" id="ARBA00022917"/>
    </source>
</evidence>
<dbReference type="Pfam" id="PF00749">
    <property type="entry name" value="tRNA-synt_1c"/>
    <property type="match status" value="1"/>
</dbReference>
<dbReference type="InterPro" id="IPR020058">
    <property type="entry name" value="Glu/Gln-tRNA-synth_Ib_cat-dom"/>
</dbReference>
<comment type="subunit">
    <text evidence="3 11">Monomer.</text>
</comment>
<dbReference type="RefSeq" id="WP_092035286.1">
    <property type="nucleotide sequence ID" value="NZ_FOOK01000001.1"/>
</dbReference>
<feature type="binding site" evidence="11">
    <location>
        <position position="135"/>
    </location>
    <ligand>
        <name>Zn(2+)</name>
        <dbReference type="ChEBI" id="CHEBI:29105"/>
    </ligand>
</feature>
<sequence>MTVRVRFAPSPTGHLHIGSARTALFNFLFARKHGGKYILRIEDTDTSRNRADAVEGFIDGFKWLGLKWDEGPDIGGEYGPYTCMERLDIYRRYIERLLEEGKAYYCYCTKEELDRERQEANARGKVYRYSGKCAHLDEETRNRYEREGRPRTIRFRVPENREIVFRDLIRGEVRFHTKDMGDFVIVKSNGVPLYNLAVTIDDALMKITHVIRGEEHLSNTPAQLLLYEAFGWDPPEFGHLPLILNESGKKLSKRDETVMQFIEQYRESGYLPEALNNYLALLGWSPPGEYAEQEIFSMDELIRLFSFDRVSKAGAIFDPEKLKWMNGEYIKKLDIDTLTDMALPYLQEHYGIERLDREWAKQLVALYQPSLSHLKELPRLAELFFRDDVRHDEEAIEVLNQPSVPVVLPAFRAKVAEMEDAEFQPAGIKKALKGIQKETGYKGKQLFMPIRAAVTGQTHGPDLNQTLSLLGREKVLRRIEQVLEQYLNA</sequence>
<keyword evidence="9 11" id="KW-0030">Aminoacyl-tRNA synthetase</keyword>
<dbReference type="InterPro" id="IPR008925">
    <property type="entry name" value="aa_tRNA-synth_I_cd-bd_sf"/>
</dbReference>
<evidence type="ECO:0000313" key="15">
    <source>
        <dbReference type="Proteomes" id="UP000198661"/>
    </source>
</evidence>
<evidence type="ECO:0000259" key="12">
    <source>
        <dbReference type="Pfam" id="PF00749"/>
    </source>
</evidence>
<dbReference type="AlphaFoldDB" id="A0A1I2KBX5"/>
<dbReference type="OrthoDB" id="9807503at2"/>
<dbReference type="FunFam" id="3.40.50.620:FF:000007">
    <property type="entry name" value="Glutamate--tRNA ligase"/>
    <property type="match status" value="1"/>
</dbReference>
<dbReference type="NCBIfam" id="TIGR00464">
    <property type="entry name" value="gltX_bact"/>
    <property type="match status" value="1"/>
</dbReference>
<keyword evidence="11" id="KW-0479">Metal-binding</keyword>
<dbReference type="PRINTS" id="PR00987">
    <property type="entry name" value="TRNASYNTHGLU"/>
</dbReference>
<evidence type="ECO:0000256" key="3">
    <source>
        <dbReference type="ARBA" id="ARBA00011245"/>
    </source>
</evidence>
<dbReference type="InterPro" id="IPR000924">
    <property type="entry name" value="Glu/Gln-tRNA-synth"/>
</dbReference>
<name>A0A1I2KBX5_9BACL</name>
<evidence type="ECO:0000256" key="1">
    <source>
        <dbReference type="ARBA" id="ARBA00004496"/>
    </source>
</evidence>
<dbReference type="InterPro" id="IPR004527">
    <property type="entry name" value="Glu-tRNA-ligase_bac/mito"/>
</dbReference>
<keyword evidence="4 11" id="KW-0963">Cytoplasm</keyword>
<dbReference type="Gene3D" id="3.40.50.620">
    <property type="entry name" value="HUPs"/>
    <property type="match status" value="1"/>
</dbReference>
<dbReference type="InterPro" id="IPR045462">
    <property type="entry name" value="aa-tRNA-synth_I_cd-bd"/>
</dbReference>
<dbReference type="Proteomes" id="UP000198661">
    <property type="component" value="Unassembled WGS sequence"/>
</dbReference>
<dbReference type="InterPro" id="IPR033910">
    <property type="entry name" value="GluRS_core"/>
</dbReference>
<keyword evidence="11" id="KW-0862">Zinc</keyword>
<dbReference type="PANTHER" id="PTHR43311">
    <property type="entry name" value="GLUTAMATE--TRNA LIGASE"/>
    <property type="match status" value="1"/>
</dbReference>
<feature type="binding site" evidence="11">
    <location>
        <position position="253"/>
    </location>
    <ligand>
        <name>ATP</name>
        <dbReference type="ChEBI" id="CHEBI:30616"/>
    </ligand>
</feature>
<comment type="subcellular location">
    <subcellularLocation>
        <location evidence="1 11">Cytoplasm</location>
    </subcellularLocation>
</comment>
<evidence type="ECO:0000256" key="11">
    <source>
        <dbReference type="HAMAP-Rule" id="MF_00022"/>
    </source>
</evidence>
<dbReference type="EMBL" id="FOOK01000001">
    <property type="protein sequence ID" value="SFF62737.1"/>
    <property type="molecule type" value="Genomic_DNA"/>
</dbReference>
<evidence type="ECO:0000256" key="9">
    <source>
        <dbReference type="ARBA" id="ARBA00023146"/>
    </source>
</evidence>
<keyword evidence="7 11" id="KW-0067">ATP-binding</keyword>
<dbReference type="EC" id="6.1.1.17" evidence="11"/>
<dbReference type="GO" id="GO:0000049">
    <property type="term" value="F:tRNA binding"/>
    <property type="evidence" value="ECO:0007669"/>
    <property type="project" value="InterPro"/>
</dbReference>
<comment type="function">
    <text evidence="11">Catalyzes the attachment of glutamate to tRNA(Glu) in a two-step reaction: glutamate is first activated by ATP to form Glu-AMP and then transferred to the acceptor end of tRNA(Glu).</text>
</comment>
<evidence type="ECO:0000256" key="5">
    <source>
        <dbReference type="ARBA" id="ARBA00022598"/>
    </source>
</evidence>
<keyword evidence="6 11" id="KW-0547">Nucleotide-binding</keyword>
<dbReference type="Gene3D" id="1.10.10.350">
    <property type="match status" value="1"/>
</dbReference>
<evidence type="ECO:0000256" key="2">
    <source>
        <dbReference type="ARBA" id="ARBA00007894"/>
    </source>
</evidence>
<feature type="short sequence motif" description="'KMSKS' region" evidence="11">
    <location>
        <begin position="250"/>
        <end position="254"/>
    </location>
</feature>
<evidence type="ECO:0000256" key="10">
    <source>
        <dbReference type="ARBA" id="ARBA00048351"/>
    </source>
</evidence>
<dbReference type="Gene3D" id="1.10.8.70">
    <property type="entry name" value="Glutamate-tRNA synthetase, class I, anticodon-binding domain 1"/>
    <property type="match status" value="1"/>
</dbReference>
<evidence type="ECO:0000259" key="13">
    <source>
        <dbReference type="Pfam" id="PF19269"/>
    </source>
</evidence>
<dbReference type="GO" id="GO:0004818">
    <property type="term" value="F:glutamate-tRNA ligase activity"/>
    <property type="evidence" value="ECO:0007669"/>
    <property type="project" value="UniProtKB-UniRule"/>
</dbReference>
<gene>
    <name evidence="11" type="primary">gltX</name>
    <name evidence="14" type="ORF">SAMN04488025_10110</name>
</gene>